<dbReference type="PANTHER" id="PTHR47916">
    <property type="entry name" value="FRUCTOSE-BISPHOSPHATE ALDOLASE CLASS 1"/>
    <property type="match status" value="1"/>
</dbReference>
<gene>
    <name evidence="2" type="ORF">CAE01nite_00460</name>
</gene>
<dbReference type="OrthoDB" id="9771504at2"/>
<protein>
    <submittedName>
        <fullName evidence="2">Fructose-bisphosphate aldolase</fullName>
    </submittedName>
</protein>
<dbReference type="Pfam" id="PF01791">
    <property type="entry name" value="DeoC"/>
    <property type="match status" value="1"/>
</dbReference>
<proteinExistence type="predicted"/>
<dbReference type="SUPFAM" id="SSF51569">
    <property type="entry name" value="Aldolase"/>
    <property type="match status" value="1"/>
</dbReference>
<reference evidence="2 3" key="1">
    <citation type="submission" date="2019-07" db="EMBL/GenBank/DDBJ databases">
        <title>Whole genome shotgun sequence of Cellulomonas aerilata NBRC 106308.</title>
        <authorList>
            <person name="Hosoyama A."/>
            <person name="Uohara A."/>
            <person name="Ohji S."/>
            <person name="Ichikawa N."/>
        </authorList>
    </citation>
    <scope>NUCLEOTIDE SEQUENCE [LARGE SCALE GENOMIC DNA]</scope>
    <source>
        <strain evidence="2 3">NBRC 106308</strain>
    </source>
</reference>
<dbReference type="EMBL" id="BJYY01000001">
    <property type="protein sequence ID" value="GEO32321.1"/>
    <property type="molecule type" value="Genomic_DNA"/>
</dbReference>
<dbReference type="InterPro" id="IPR013785">
    <property type="entry name" value="Aldolase_TIM"/>
</dbReference>
<feature type="active site" description="Proton donor" evidence="1">
    <location>
        <position position="158"/>
    </location>
</feature>
<dbReference type="Gene3D" id="3.20.20.70">
    <property type="entry name" value="Aldolase class I"/>
    <property type="match status" value="1"/>
</dbReference>
<dbReference type="RefSeq" id="WP_146898391.1">
    <property type="nucleotide sequence ID" value="NZ_BAAARM010000001.1"/>
</dbReference>
<keyword evidence="3" id="KW-1185">Reference proteome</keyword>
<comment type="caution">
    <text evidence="2">The sequence shown here is derived from an EMBL/GenBank/DDBJ whole genome shotgun (WGS) entry which is preliminary data.</text>
</comment>
<dbReference type="AlphaFoldDB" id="A0A512D765"/>
<evidence type="ECO:0000256" key="1">
    <source>
        <dbReference type="PIRSR" id="PIRSR038992-1"/>
    </source>
</evidence>
<dbReference type="InterPro" id="IPR050456">
    <property type="entry name" value="DeoC/FbaB_aldolase"/>
</dbReference>
<name>A0A512D765_9CELL</name>
<accession>A0A512D765</accession>
<sequence length="278" mass="28934">MTSNAYALNTTGTTAGLGREIRLRRLFGLDGRTVTVALDQAVPRGVSPRLASMAETFASIQDGRPDAVTITKGIAGHVFGGNPAPIPWILKASMFSVDFHPTYDATIATVQDALRLGADGIAVGISAGSANQVAMLEMLTRVVEEAHQWGIPVVCHAYPSGEMWGDKKGSTESVLYASRAAAELGTDIVKTWYTGSADEFRTVVQGTPAIVVAAGGAPVSNPRDVLEQAAAVVEAGGHGMTAGRNVWGAQDPAKMVRALKAVIHDGASPADAEKLLTN</sequence>
<evidence type="ECO:0000313" key="2">
    <source>
        <dbReference type="EMBL" id="GEO32321.1"/>
    </source>
</evidence>
<organism evidence="2 3">
    <name type="scientific">Cellulomonas aerilata</name>
    <dbReference type="NCBI Taxonomy" id="515326"/>
    <lineage>
        <taxon>Bacteria</taxon>
        <taxon>Bacillati</taxon>
        <taxon>Actinomycetota</taxon>
        <taxon>Actinomycetes</taxon>
        <taxon>Micrococcales</taxon>
        <taxon>Cellulomonadaceae</taxon>
        <taxon>Cellulomonas</taxon>
    </lineage>
</organism>
<evidence type="ECO:0000313" key="3">
    <source>
        <dbReference type="Proteomes" id="UP000321181"/>
    </source>
</evidence>
<dbReference type="GO" id="GO:0004332">
    <property type="term" value="F:fructose-bisphosphate aldolase activity"/>
    <property type="evidence" value="ECO:0007669"/>
    <property type="project" value="InterPro"/>
</dbReference>
<dbReference type="InterPro" id="IPR002915">
    <property type="entry name" value="DeoC/FbaB/LacD_aldolase"/>
</dbReference>
<dbReference type="PIRSF" id="PIRSF038992">
    <property type="entry name" value="Aldolase_Ia"/>
    <property type="match status" value="1"/>
</dbReference>
<dbReference type="InterPro" id="IPR041720">
    <property type="entry name" value="FbaB-like"/>
</dbReference>
<feature type="active site" description="Schiff-base intermediate with dihydroxyacetone-P" evidence="1">
    <location>
        <position position="190"/>
    </location>
</feature>
<dbReference type="Proteomes" id="UP000321181">
    <property type="component" value="Unassembled WGS sequence"/>
</dbReference>
<dbReference type="SMART" id="SM01133">
    <property type="entry name" value="DeoC"/>
    <property type="match status" value="1"/>
</dbReference>
<dbReference type="PANTHER" id="PTHR47916:SF1">
    <property type="entry name" value="3-HYDROXY-5-PHOSPHONOOXYPENTANE-2,4-DIONE THIOLASE"/>
    <property type="match status" value="1"/>
</dbReference>